<sequence>MIKIRTCIKFALKDFNLEDAIANSEEKHQLYELISATCHSGSLTDGHYTACVLKDAWRNISDSKVTGGLDGNQQESSFDDCLHAILSKDSVSLVKTYWQ</sequence>
<dbReference type="InterPro" id="IPR001394">
    <property type="entry name" value="Peptidase_C19_UCH"/>
</dbReference>
<proteinExistence type="predicted"/>
<dbReference type="InterPro" id="IPR038765">
    <property type="entry name" value="Papain-like_cys_pep_sf"/>
</dbReference>
<evidence type="ECO:0000259" key="3">
    <source>
        <dbReference type="PROSITE" id="PS50235"/>
    </source>
</evidence>
<evidence type="ECO:0000313" key="5">
    <source>
        <dbReference type="WBParaSite" id="jg15579"/>
    </source>
</evidence>
<dbReference type="Gene3D" id="3.90.70.10">
    <property type="entry name" value="Cysteine proteinases"/>
    <property type="match status" value="1"/>
</dbReference>
<dbReference type="InterPro" id="IPR050185">
    <property type="entry name" value="Ub_carboxyl-term_hydrolase"/>
</dbReference>
<evidence type="ECO:0000313" key="4">
    <source>
        <dbReference type="Proteomes" id="UP000887574"/>
    </source>
</evidence>
<accession>A0A915D4T2</accession>
<dbReference type="Pfam" id="PF00443">
    <property type="entry name" value="UCH"/>
    <property type="match status" value="1"/>
</dbReference>
<dbReference type="GO" id="GO:0004843">
    <property type="term" value="F:cysteine-type deubiquitinase activity"/>
    <property type="evidence" value="ECO:0007669"/>
    <property type="project" value="UniProtKB-EC"/>
</dbReference>
<evidence type="ECO:0000256" key="1">
    <source>
        <dbReference type="ARBA" id="ARBA00000707"/>
    </source>
</evidence>
<dbReference type="SUPFAM" id="SSF54001">
    <property type="entry name" value="Cysteine proteinases"/>
    <property type="match status" value="1"/>
</dbReference>
<dbReference type="GO" id="GO:0016579">
    <property type="term" value="P:protein deubiquitination"/>
    <property type="evidence" value="ECO:0007669"/>
    <property type="project" value="InterPro"/>
</dbReference>
<dbReference type="EC" id="3.4.19.12" evidence="2"/>
<organism evidence="4 5">
    <name type="scientific">Ditylenchus dipsaci</name>
    <dbReference type="NCBI Taxonomy" id="166011"/>
    <lineage>
        <taxon>Eukaryota</taxon>
        <taxon>Metazoa</taxon>
        <taxon>Ecdysozoa</taxon>
        <taxon>Nematoda</taxon>
        <taxon>Chromadorea</taxon>
        <taxon>Rhabditida</taxon>
        <taxon>Tylenchina</taxon>
        <taxon>Tylenchomorpha</taxon>
        <taxon>Sphaerularioidea</taxon>
        <taxon>Anguinidae</taxon>
        <taxon>Anguininae</taxon>
        <taxon>Ditylenchus</taxon>
    </lineage>
</organism>
<dbReference type="InterPro" id="IPR028889">
    <property type="entry name" value="USP"/>
</dbReference>
<dbReference type="Proteomes" id="UP000887574">
    <property type="component" value="Unplaced"/>
</dbReference>
<comment type="catalytic activity">
    <reaction evidence="1">
        <text>Thiol-dependent hydrolysis of ester, thioester, amide, peptide and isopeptide bonds formed by the C-terminal Gly of ubiquitin (a 76-residue protein attached to proteins as an intracellular targeting signal).</text>
        <dbReference type="EC" id="3.4.19.12"/>
    </reaction>
</comment>
<dbReference type="WBParaSite" id="jg15579">
    <property type="protein sequence ID" value="jg15579"/>
    <property type="gene ID" value="jg15579"/>
</dbReference>
<dbReference type="PROSITE" id="PS50235">
    <property type="entry name" value="USP_3"/>
    <property type="match status" value="1"/>
</dbReference>
<name>A0A915D4T2_9BILA</name>
<feature type="domain" description="USP" evidence="3">
    <location>
        <begin position="1"/>
        <end position="89"/>
    </location>
</feature>
<dbReference type="PANTHER" id="PTHR21646">
    <property type="entry name" value="UBIQUITIN CARBOXYL-TERMINAL HYDROLASE"/>
    <property type="match status" value="1"/>
</dbReference>
<protein>
    <recommendedName>
        <fullName evidence="2">ubiquitinyl hydrolase 1</fullName>
        <ecNumber evidence="2">3.4.19.12</ecNumber>
    </recommendedName>
</protein>
<keyword evidence="4" id="KW-1185">Reference proteome</keyword>
<dbReference type="AlphaFoldDB" id="A0A915D4T2"/>
<reference evidence="5" key="1">
    <citation type="submission" date="2022-11" db="UniProtKB">
        <authorList>
            <consortium name="WormBaseParasite"/>
        </authorList>
    </citation>
    <scope>IDENTIFICATION</scope>
</reference>
<evidence type="ECO:0000256" key="2">
    <source>
        <dbReference type="ARBA" id="ARBA00012759"/>
    </source>
</evidence>